<dbReference type="RefSeq" id="WP_144987230.1">
    <property type="nucleotide sequence ID" value="NZ_VNJK01000001.1"/>
</dbReference>
<dbReference type="EMBL" id="VNJK01000001">
    <property type="protein sequence ID" value="TVX92098.1"/>
    <property type="molecule type" value="Genomic_DNA"/>
</dbReference>
<reference evidence="1 2" key="1">
    <citation type="submission" date="2019-07" db="EMBL/GenBank/DDBJ databases">
        <authorList>
            <person name="Kim J."/>
        </authorList>
    </citation>
    <scope>NUCLEOTIDE SEQUENCE [LARGE SCALE GENOMIC DNA]</scope>
    <source>
        <strain evidence="1 2">N4</strain>
    </source>
</reference>
<evidence type="ECO:0000313" key="2">
    <source>
        <dbReference type="Proteomes" id="UP000318102"/>
    </source>
</evidence>
<dbReference type="AlphaFoldDB" id="A0A559IWT8"/>
<proteinExistence type="predicted"/>
<dbReference type="Proteomes" id="UP000318102">
    <property type="component" value="Unassembled WGS sequence"/>
</dbReference>
<sequence length="71" mass="8187">MSSHVLFLSSKQISYLTYNEMNHELVARYATGECRSFSSISLNTFEQLLHSENRYDDFVRLTQAKHGVPTS</sequence>
<comment type="caution">
    <text evidence="1">The sequence shown here is derived from an EMBL/GenBank/DDBJ whole genome shotgun (WGS) entry which is preliminary data.</text>
</comment>
<protein>
    <recommendedName>
        <fullName evidence="3">KTSC domain-containing protein</fullName>
    </recommendedName>
</protein>
<organism evidence="1 2">
    <name type="scientific">Paenibacillus agilis</name>
    <dbReference type="NCBI Taxonomy" id="3020863"/>
    <lineage>
        <taxon>Bacteria</taxon>
        <taxon>Bacillati</taxon>
        <taxon>Bacillota</taxon>
        <taxon>Bacilli</taxon>
        <taxon>Bacillales</taxon>
        <taxon>Paenibacillaceae</taxon>
        <taxon>Paenibacillus</taxon>
    </lineage>
</organism>
<gene>
    <name evidence="1" type="ORF">FPZ44_02910</name>
</gene>
<evidence type="ECO:0008006" key="3">
    <source>
        <dbReference type="Google" id="ProtNLM"/>
    </source>
</evidence>
<dbReference type="OrthoDB" id="2624411at2"/>
<evidence type="ECO:0000313" key="1">
    <source>
        <dbReference type="EMBL" id="TVX92098.1"/>
    </source>
</evidence>
<keyword evidence="2" id="KW-1185">Reference proteome</keyword>
<accession>A0A559IWT8</accession>
<name>A0A559IWT8_9BACL</name>